<feature type="domain" description="Zinc finger PHD-type" evidence="5">
    <location>
        <begin position="241"/>
        <end position="283"/>
    </location>
</feature>
<evidence type="ECO:0000256" key="3">
    <source>
        <dbReference type="ARBA" id="ARBA00022833"/>
    </source>
</evidence>
<proteinExistence type="predicted"/>
<evidence type="ECO:0000313" key="7">
    <source>
        <dbReference type="Proteomes" id="UP000792457"/>
    </source>
</evidence>
<reference evidence="6" key="2">
    <citation type="submission" date="2017-10" db="EMBL/GenBank/DDBJ databases">
        <title>Ladona fulva Genome sequencing and assembly.</title>
        <authorList>
            <person name="Murali S."/>
            <person name="Richards S."/>
            <person name="Bandaranaike D."/>
            <person name="Bellair M."/>
            <person name="Blankenburg K."/>
            <person name="Chao H."/>
            <person name="Dinh H."/>
            <person name="Doddapaneni H."/>
            <person name="Dugan-Rocha S."/>
            <person name="Elkadiri S."/>
            <person name="Gnanaolivu R."/>
            <person name="Hernandez B."/>
            <person name="Skinner E."/>
            <person name="Javaid M."/>
            <person name="Lee S."/>
            <person name="Li M."/>
            <person name="Ming W."/>
            <person name="Munidasa M."/>
            <person name="Muniz J."/>
            <person name="Nguyen L."/>
            <person name="Hughes D."/>
            <person name="Osuji N."/>
            <person name="Pu L.-L."/>
            <person name="Puazo M."/>
            <person name="Qu C."/>
            <person name="Quiroz J."/>
            <person name="Raj R."/>
            <person name="Weissenberger G."/>
            <person name="Xin Y."/>
            <person name="Zou X."/>
            <person name="Han Y."/>
            <person name="Worley K."/>
            <person name="Muzny D."/>
            <person name="Gibbs R."/>
        </authorList>
    </citation>
    <scope>NUCLEOTIDE SEQUENCE</scope>
    <source>
        <strain evidence="6">Sampled in the wild</strain>
    </source>
</reference>
<organism evidence="6 7">
    <name type="scientific">Ladona fulva</name>
    <name type="common">Scarce chaser dragonfly</name>
    <name type="synonym">Libellula fulva</name>
    <dbReference type="NCBI Taxonomy" id="123851"/>
    <lineage>
        <taxon>Eukaryota</taxon>
        <taxon>Metazoa</taxon>
        <taxon>Ecdysozoa</taxon>
        <taxon>Arthropoda</taxon>
        <taxon>Hexapoda</taxon>
        <taxon>Insecta</taxon>
        <taxon>Pterygota</taxon>
        <taxon>Palaeoptera</taxon>
        <taxon>Odonata</taxon>
        <taxon>Epiprocta</taxon>
        <taxon>Anisoptera</taxon>
        <taxon>Libelluloidea</taxon>
        <taxon>Libellulidae</taxon>
        <taxon>Ladona</taxon>
    </lineage>
</organism>
<dbReference type="InterPro" id="IPR013083">
    <property type="entry name" value="Znf_RING/FYVE/PHD"/>
</dbReference>
<evidence type="ECO:0000259" key="5">
    <source>
        <dbReference type="SMART" id="SM00249"/>
    </source>
</evidence>
<dbReference type="Pfam" id="PF00628">
    <property type="entry name" value="PHD"/>
    <property type="match status" value="1"/>
</dbReference>
<dbReference type="EMBL" id="KZ308169">
    <property type="protein sequence ID" value="KAG8223666.1"/>
    <property type="molecule type" value="Genomic_DNA"/>
</dbReference>
<dbReference type="Proteomes" id="UP000792457">
    <property type="component" value="Unassembled WGS sequence"/>
</dbReference>
<evidence type="ECO:0000256" key="2">
    <source>
        <dbReference type="ARBA" id="ARBA00022771"/>
    </source>
</evidence>
<evidence type="ECO:0000313" key="6">
    <source>
        <dbReference type="EMBL" id="KAG8223666.1"/>
    </source>
</evidence>
<dbReference type="Gene3D" id="3.30.40.10">
    <property type="entry name" value="Zinc/RING finger domain, C3HC4 (zinc finger)"/>
    <property type="match status" value="1"/>
</dbReference>
<accession>A0A8K0JVX7</accession>
<feature type="signal peptide" evidence="4">
    <location>
        <begin position="1"/>
        <end position="32"/>
    </location>
</feature>
<dbReference type="SUPFAM" id="SSF57903">
    <property type="entry name" value="FYVE/PHD zinc finger"/>
    <property type="match status" value="1"/>
</dbReference>
<keyword evidence="1" id="KW-0479">Metal-binding</keyword>
<name>A0A8K0JVX7_LADFU</name>
<dbReference type="OrthoDB" id="6781030at2759"/>
<gene>
    <name evidence="6" type="ORF">J437_LFUL001773</name>
</gene>
<keyword evidence="3" id="KW-0862">Zinc</keyword>
<keyword evidence="7" id="KW-1185">Reference proteome</keyword>
<evidence type="ECO:0000256" key="4">
    <source>
        <dbReference type="SAM" id="SignalP"/>
    </source>
</evidence>
<keyword evidence="2" id="KW-0863">Zinc-finger</keyword>
<dbReference type="GO" id="GO:0008270">
    <property type="term" value="F:zinc ion binding"/>
    <property type="evidence" value="ECO:0007669"/>
    <property type="project" value="UniProtKB-KW"/>
</dbReference>
<reference evidence="6" key="1">
    <citation type="submission" date="2013-04" db="EMBL/GenBank/DDBJ databases">
        <authorList>
            <person name="Qu J."/>
            <person name="Murali S.C."/>
            <person name="Bandaranaike D."/>
            <person name="Bellair M."/>
            <person name="Blankenburg K."/>
            <person name="Chao H."/>
            <person name="Dinh H."/>
            <person name="Doddapaneni H."/>
            <person name="Downs B."/>
            <person name="Dugan-Rocha S."/>
            <person name="Elkadiri S."/>
            <person name="Gnanaolivu R.D."/>
            <person name="Hernandez B."/>
            <person name="Javaid M."/>
            <person name="Jayaseelan J.C."/>
            <person name="Lee S."/>
            <person name="Li M."/>
            <person name="Ming W."/>
            <person name="Munidasa M."/>
            <person name="Muniz J."/>
            <person name="Nguyen L."/>
            <person name="Ongeri F."/>
            <person name="Osuji N."/>
            <person name="Pu L.-L."/>
            <person name="Puazo M."/>
            <person name="Qu C."/>
            <person name="Quiroz J."/>
            <person name="Raj R."/>
            <person name="Weissenberger G."/>
            <person name="Xin Y."/>
            <person name="Zou X."/>
            <person name="Han Y."/>
            <person name="Richards S."/>
            <person name="Worley K."/>
            <person name="Muzny D."/>
            <person name="Gibbs R."/>
        </authorList>
    </citation>
    <scope>NUCLEOTIDE SEQUENCE</scope>
    <source>
        <strain evidence="6">Sampled in the wild</strain>
    </source>
</reference>
<dbReference type="InterPro" id="IPR019787">
    <property type="entry name" value="Znf_PHD-finger"/>
</dbReference>
<dbReference type="InterPro" id="IPR011011">
    <property type="entry name" value="Znf_FYVE_PHD"/>
</dbReference>
<keyword evidence="4" id="KW-0732">Signal</keyword>
<dbReference type="InterPro" id="IPR001965">
    <property type="entry name" value="Znf_PHD"/>
</dbReference>
<dbReference type="SMART" id="SM00249">
    <property type="entry name" value="PHD"/>
    <property type="match status" value="1"/>
</dbReference>
<evidence type="ECO:0000256" key="1">
    <source>
        <dbReference type="ARBA" id="ARBA00022723"/>
    </source>
</evidence>
<sequence>MNDGSPSNNSVLNLTSLLVVLLPLFTSWDIQSFVPRCLTEDHKEQRRTICAELLARHEAEDVLGLVRTPLGTLEANGTLCAFKPCRPKEILVPCAFPLRSSGVWPVNRHVFADHQFVAAEVLNQNNLETENEVAPKVMDIPEGSSVEGPSGIEGNASRPLKVPIQEISPIPKVKARVASTRAPRPGQGACELTSSPHKEKLRLAKEGKAKPAKLPVKRNCFGDTALKPTKKSRDGAAVEWYCELCEEDKMEDMIRCMKCKIWIHAKCVGVGKGVKKFFCNVCK</sequence>
<dbReference type="CDD" id="cd15489">
    <property type="entry name" value="PHD_SF"/>
    <property type="match status" value="1"/>
</dbReference>
<feature type="chain" id="PRO_5035444551" description="Zinc finger PHD-type domain-containing protein" evidence="4">
    <location>
        <begin position="33"/>
        <end position="283"/>
    </location>
</feature>
<dbReference type="AlphaFoldDB" id="A0A8K0JVX7"/>
<protein>
    <recommendedName>
        <fullName evidence="5">Zinc finger PHD-type domain-containing protein</fullName>
    </recommendedName>
</protein>
<comment type="caution">
    <text evidence="6">The sequence shown here is derived from an EMBL/GenBank/DDBJ whole genome shotgun (WGS) entry which is preliminary data.</text>
</comment>